<comment type="caution">
    <text evidence="1">The sequence shown here is derived from an EMBL/GenBank/DDBJ whole genome shotgun (WGS) entry which is preliminary data.</text>
</comment>
<dbReference type="EMBL" id="JACHJN010000006">
    <property type="protein sequence ID" value="MBB5957611.1"/>
    <property type="molecule type" value="Genomic_DNA"/>
</dbReference>
<proteinExistence type="predicted"/>
<accession>A0A841CJG5</accession>
<evidence type="ECO:0000313" key="2">
    <source>
        <dbReference type="Proteomes" id="UP000547510"/>
    </source>
</evidence>
<organism evidence="1 2">
    <name type="scientific">Saccharothrix tamanrassetensis</name>
    <dbReference type="NCBI Taxonomy" id="1051531"/>
    <lineage>
        <taxon>Bacteria</taxon>
        <taxon>Bacillati</taxon>
        <taxon>Actinomycetota</taxon>
        <taxon>Actinomycetes</taxon>
        <taxon>Pseudonocardiales</taxon>
        <taxon>Pseudonocardiaceae</taxon>
        <taxon>Saccharothrix</taxon>
    </lineage>
</organism>
<keyword evidence="2" id="KW-1185">Reference proteome</keyword>
<dbReference type="AlphaFoldDB" id="A0A841CJG5"/>
<name>A0A841CJG5_9PSEU</name>
<sequence>MSDAGYTPLMFEAVMRQLVGYLHEEWSLRSLARSTRMPYTAGRHICRDLVERGM</sequence>
<gene>
    <name evidence="1" type="ORF">FHS29_004206</name>
</gene>
<evidence type="ECO:0000313" key="1">
    <source>
        <dbReference type="EMBL" id="MBB5957611.1"/>
    </source>
</evidence>
<reference evidence="1 2" key="1">
    <citation type="submission" date="2020-08" db="EMBL/GenBank/DDBJ databases">
        <title>Genomic Encyclopedia of Type Strains, Phase III (KMG-III): the genomes of soil and plant-associated and newly described type strains.</title>
        <authorList>
            <person name="Whitman W."/>
        </authorList>
    </citation>
    <scope>NUCLEOTIDE SEQUENCE [LARGE SCALE GENOMIC DNA]</scope>
    <source>
        <strain evidence="1 2">CECT 8640</strain>
    </source>
</reference>
<dbReference type="Proteomes" id="UP000547510">
    <property type="component" value="Unassembled WGS sequence"/>
</dbReference>
<protein>
    <submittedName>
        <fullName evidence="1">Uncharacterized protein</fullName>
    </submittedName>
</protein>
<dbReference type="RefSeq" id="WP_184692834.1">
    <property type="nucleotide sequence ID" value="NZ_JACHJN010000006.1"/>
</dbReference>